<name>A0A5N0EM98_9NOCA</name>
<keyword evidence="6" id="KW-1185">Reference proteome</keyword>
<protein>
    <recommendedName>
        <fullName evidence="4">Tetracycline repressor TetR C-terminal domain-containing protein</fullName>
    </recommendedName>
</protein>
<evidence type="ECO:0000256" key="3">
    <source>
        <dbReference type="SAM" id="MobiDB-lite"/>
    </source>
</evidence>
<reference evidence="5 6" key="1">
    <citation type="submission" date="2019-09" db="EMBL/GenBank/DDBJ databases">
        <authorList>
            <person name="Wang X."/>
        </authorList>
    </citation>
    <scope>NUCLEOTIDE SEQUENCE [LARGE SCALE GENOMIC DNA]</scope>
    <source>
        <strain evidence="5 6">CICC 11023</strain>
    </source>
</reference>
<keyword evidence="1" id="KW-0805">Transcription regulation</keyword>
<organism evidence="5 6">
    <name type="scientific">Nocardia colli</name>
    <dbReference type="NCBI Taxonomy" id="2545717"/>
    <lineage>
        <taxon>Bacteria</taxon>
        <taxon>Bacillati</taxon>
        <taxon>Actinomycetota</taxon>
        <taxon>Actinomycetes</taxon>
        <taxon>Mycobacteriales</taxon>
        <taxon>Nocardiaceae</taxon>
        <taxon>Nocardia</taxon>
    </lineage>
</organism>
<dbReference type="InterPro" id="IPR036271">
    <property type="entry name" value="Tet_transcr_reg_TetR-rel_C_sf"/>
</dbReference>
<evidence type="ECO:0000256" key="2">
    <source>
        <dbReference type="ARBA" id="ARBA00023163"/>
    </source>
</evidence>
<dbReference type="OrthoDB" id="329481at2"/>
<evidence type="ECO:0000256" key="1">
    <source>
        <dbReference type="ARBA" id="ARBA00023015"/>
    </source>
</evidence>
<dbReference type="GO" id="GO:0045892">
    <property type="term" value="P:negative regulation of DNA-templated transcription"/>
    <property type="evidence" value="ECO:0007669"/>
    <property type="project" value="InterPro"/>
</dbReference>
<dbReference type="AlphaFoldDB" id="A0A5N0EM98"/>
<proteinExistence type="predicted"/>
<dbReference type="SUPFAM" id="SSF48498">
    <property type="entry name" value="Tetracyclin repressor-like, C-terminal domain"/>
    <property type="match status" value="1"/>
</dbReference>
<dbReference type="Gene3D" id="1.10.357.10">
    <property type="entry name" value="Tetracycline Repressor, domain 2"/>
    <property type="match status" value="1"/>
</dbReference>
<accession>A0A5N0EM98</accession>
<comment type="caution">
    <text evidence="5">The sequence shown here is derived from an EMBL/GenBank/DDBJ whole genome shotgun (WGS) entry which is preliminary data.</text>
</comment>
<evidence type="ECO:0000313" key="6">
    <source>
        <dbReference type="Proteomes" id="UP000323876"/>
    </source>
</evidence>
<feature type="domain" description="Tetracycline repressor TetR C-terminal" evidence="4">
    <location>
        <begin position="28"/>
        <end position="168"/>
    </location>
</feature>
<dbReference type="RefSeq" id="WP_150401677.1">
    <property type="nucleotide sequence ID" value="NZ_VXLC01000003.1"/>
</dbReference>
<dbReference type="InterPro" id="IPR004111">
    <property type="entry name" value="Repressor_TetR_C"/>
</dbReference>
<dbReference type="Pfam" id="PF02909">
    <property type="entry name" value="TetR_C_1"/>
    <property type="match status" value="1"/>
</dbReference>
<gene>
    <name evidence="5" type="ORF">F3087_10785</name>
</gene>
<keyword evidence="2" id="KW-0804">Transcription</keyword>
<dbReference type="EMBL" id="VXLC01000003">
    <property type="protein sequence ID" value="KAA8889404.1"/>
    <property type="molecule type" value="Genomic_DNA"/>
</dbReference>
<dbReference type="Proteomes" id="UP000323876">
    <property type="component" value="Unassembled WGS sequence"/>
</dbReference>
<evidence type="ECO:0000313" key="5">
    <source>
        <dbReference type="EMBL" id="KAA8889404.1"/>
    </source>
</evidence>
<feature type="region of interest" description="Disordered" evidence="3">
    <location>
        <begin position="1"/>
        <end position="21"/>
    </location>
</feature>
<sequence>MRGQGSVEGRDAETDDAIGNCLSDASSSDNWQDFLVRLGHGMRQIALDDPELFLVAAATPPPEAPWVRPPLASLSWMETFLNTLFAYGFDDDAAVAAYRSYTTFLLGQLLLEVAAHSPAIGAAPGRTAAGELAQYPNLFRLQPMLSEDHSLAEFEDALEALLERIERMRASL</sequence>
<evidence type="ECO:0000259" key="4">
    <source>
        <dbReference type="Pfam" id="PF02909"/>
    </source>
</evidence>